<protein>
    <recommendedName>
        <fullName evidence="3">DUF4349 domain-containing protein</fullName>
    </recommendedName>
</protein>
<keyword evidence="2" id="KW-0472">Membrane</keyword>
<accession>A0ABS4IJ60</accession>
<feature type="transmembrane region" description="Helical" evidence="2">
    <location>
        <begin position="350"/>
        <end position="383"/>
    </location>
</feature>
<feature type="compositionally biased region" description="Acidic residues" evidence="1">
    <location>
        <begin position="114"/>
        <end position="128"/>
    </location>
</feature>
<comment type="caution">
    <text evidence="4">The sequence shown here is derived from an EMBL/GenBank/DDBJ whole genome shotgun (WGS) entry which is preliminary data.</text>
</comment>
<evidence type="ECO:0000313" key="5">
    <source>
        <dbReference type="Proteomes" id="UP001519345"/>
    </source>
</evidence>
<dbReference type="Proteomes" id="UP001519345">
    <property type="component" value="Unassembled WGS sequence"/>
</dbReference>
<proteinExistence type="predicted"/>
<sequence>MFLNAGIMSFYQNNVPTELMGRVTSIFQLLQSLFQIVFVLGVGVTADIIPLRITIMTLAFGMLVIAVVLVAFIFLPGKRKYFREGLKMRKVLFIMILISISIFTVACSDEEDSESANDVTMETEEFSADDSSNSMTNMDEADRAQQEGEESQEENSTQAEDGSQIDRKVIYTANLRIEVQEYQQAVNDIQTEVADRGGYIVDSTMQEGTDEDSTNGQITARIPQEQFQEFIQIVEDGSSKVVESSVSGQDVTEEYIDLESRLESQQVVEERLLSFMEEAEATEDLLAISDDLANVQGEIEEITGRMNYLENRTDLATVTIHIEENNVSIAGDELNTWEQTKQQFMKSINAVISFFSGLFVFFVGSLPVLVILGIVGLGGFLIYRKIKKDRQEN</sequence>
<feature type="domain" description="DUF4349" evidence="3">
    <location>
        <begin position="167"/>
        <end position="377"/>
    </location>
</feature>
<dbReference type="InterPro" id="IPR036259">
    <property type="entry name" value="MFS_trans_sf"/>
</dbReference>
<name>A0ABS4IJ60_9BACI</name>
<evidence type="ECO:0000259" key="3">
    <source>
        <dbReference type="Pfam" id="PF14257"/>
    </source>
</evidence>
<organism evidence="4 5">
    <name type="scientific">Virgibacillus natechei</name>
    <dbReference type="NCBI Taxonomy" id="1216297"/>
    <lineage>
        <taxon>Bacteria</taxon>
        <taxon>Bacillati</taxon>
        <taxon>Bacillota</taxon>
        <taxon>Bacilli</taxon>
        <taxon>Bacillales</taxon>
        <taxon>Bacillaceae</taxon>
        <taxon>Virgibacillus</taxon>
    </lineage>
</organism>
<evidence type="ECO:0000313" key="4">
    <source>
        <dbReference type="EMBL" id="MBP1970984.1"/>
    </source>
</evidence>
<dbReference type="EMBL" id="JAGGKX010000019">
    <property type="protein sequence ID" value="MBP1970984.1"/>
    <property type="molecule type" value="Genomic_DNA"/>
</dbReference>
<feature type="transmembrane region" description="Helical" evidence="2">
    <location>
        <begin position="88"/>
        <end position="106"/>
    </location>
</feature>
<reference evidence="4 5" key="1">
    <citation type="submission" date="2021-03" db="EMBL/GenBank/DDBJ databases">
        <title>Genomic Encyclopedia of Type Strains, Phase IV (KMG-IV): sequencing the most valuable type-strain genomes for metagenomic binning, comparative biology and taxonomic classification.</title>
        <authorList>
            <person name="Goeker M."/>
        </authorList>
    </citation>
    <scope>NUCLEOTIDE SEQUENCE [LARGE SCALE GENOMIC DNA]</scope>
    <source>
        <strain evidence="4 5">DSM 25609</strain>
    </source>
</reference>
<gene>
    <name evidence="4" type="ORF">J2Z83_003121</name>
</gene>
<evidence type="ECO:0000256" key="2">
    <source>
        <dbReference type="SAM" id="Phobius"/>
    </source>
</evidence>
<feature type="region of interest" description="Disordered" evidence="1">
    <location>
        <begin position="114"/>
        <end position="164"/>
    </location>
</feature>
<dbReference type="SUPFAM" id="SSF103473">
    <property type="entry name" value="MFS general substrate transporter"/>
    <property type="match status" value="1"/>
</dbReference>
<dbReference type="RefSeq" id="WP_319961557.1">
    <property type="nucleotide sequence ID" value="NZ_CP110224.1"/>
</dbReference>
<keyword evidence="2" id="KW-0812">Transmembrane</keyword>
<evidence type="ECO:0000256" key="1">
    <source>
        <dbReference type="SAM" id="MobiDB-lite"/>
    </source>
</evidence>
<dbReference type="InterPro" id="IPR025645">
    <property type="entry name" value="DUF4349"/>
</dbReference>
<keyword evidence="2" id="KW-1133">Transmembrane helix</keyword>
<feature type="transmembrane region" description="Helical" evidence="2">
    <location>
        <begin position="29"/>
        <end position="49"/>
    </location>
</feature>
<dbReference type="Pfam" id="PF14257">
    <property type="entry name" value="DUF4349"/>
    <property type="match status" value="1"/>
</dbReference>
<feature type="transmembrane region" description="Helical" evidence="2">
    <location>
        <begin position="55"/>
        <end position="76"/>
    </location>
</feature>
<keyword evidence="5" id="KW-1185">Reference proteome</keyword>